<evidence type="ECO:0000256" key="4">
    <source>
        <dbReference type="SAM" id="Phobius"/>
    </source>
</evidence>
<evidence type="ECO:0000256" key="3">
    <source>
        <dbReference type="PROSITE-ProRule" id="PRU00339"/>
    </source>
</evidence>
<dbReference type="PROSITE" id="PS50005">
    <property type="entry name" value="TPR"/>
    <property type="match status" value="3"/>
</dbReference>
<organism evidence="5 6">
    <name type="scientific">candidate division WWE3 bacterium RIFCSPLOWO2_01_FULL_41_18</name>
    <dbReference type="NCBI Taxonomy" id="1802625"/>
    <lineage>
        <taxon>Bacteria</taxon>
        <taxon>Katanobacteria</taxon>
    </lineage>
</organism>
<feature type="repeat" description="TPR" evidence="3">
    <location>
        <begin position="526"/>
        <end position="559"/>
    </location>
</feature>
<dbReference type="SMART" id="SM00028">
    <property type="entry name" value="TPR"/>
    <property type="match status" value="3"/>
</dbReference>
<feature type="transmembrane region" description="Helical" evidence="4">
    <location>
        <begin position="67"/>
        <end position="87"/>
    </location>
</feature>
<keyword evidence="4" id="KW-1133">Transmembrane helix</keyword>
<accession>A0A1F4VD53</accession>
<dbReference type="SUPFAM" id="SSF48452">
    <property type="entry name" value="TPR-like"/>
    <property type="match status" value="1"/>
</dbReference>
<dbReference type="EMBL" id="MEVI01000003">
    <property type="protein sequence ID" value="OGC55202.1"/>
    <property type="molecule type" value="Genomic_DNA"/>
</dbReference>
<dbReference type="Pfam" id="PF00515">
    <property type="entry name" value="TPR_1"/>
    <property type="match status" value="1"/>
</dbReference>
<keyword evidence="2 3" id="KW-0802">TPR repeat</keyword>
<evidence type="ECO:0000256" key="2">
    <source>
        <dbReference type="ARBA" id="ARBA00022803"/>
    </source>
</evidence>
<dbReference type="InterPro" id="IPR011990">
    <property type="entry name" value="TPR-like_helical_dom_sf"/>
</dbReference>
<comment type="caution">
    <text evidence="5">The sequence shown here is derived from an EMBL/GenBank/DDBJ whole genome shotgun (WGS) entry which is preliminary data.</text>
</comment>
<name>A0A1F4VD53_UNCKA</name>
<feature type="transmembrane region" description="Helical" evidence="4">
    <location>
        <begin position="221"/>
        <end position="246"/>
    </location>
</feature>
<evidence type="ECO:0000313" key="5">
    <source>
        <dbReference type="EMBL" id="OGC55202.1"/>
    </source>
</evidence>
<protein>
    <submittedName>
        <fullName evidence="5">Uncharacterized protein</fullName>
    </submittedName>
</protein>
<keyword evidence="4" id="KW-0812">Transmembrane</keyword>
<evidence type="ECO:0000256" key="1">
    <source>
        <dbReference type="ARBA" id="ARBA00022737"/>
    </source>
</evidence>
<dbReference type="PANTHER" id="PTHR44227">
    <property type="match status" value="1"/>
</dbReference>
<feature type="transmembrane region" description="Helical" evidence="4">
    <location>
        <begin position="362"/>
        <end position="383"/>
    </location>
</feature>
<dbReference type="PANTHER" id="PTHR44227:SF3">
    <property type="entry name" value="PROTEIN O-MANNOSYL-TRANSFERASE TMTC4"/>
    <property type="match status" value="1"/>
</dbReference>
<feature type="transmembrane region" description="Helical" evidence="4">
    <location>
        <begin position="389"/>
        <end position="406"/>
    </location>
</feature>
<feature type="transmembrane region" description="Helical" evidence="4">
    <location>
        <begin position="258"/>
        <end position="277"/>
    </location>
</feature>
<feature type="transmembrane region" description="Helical" evidence="4">
    <location>
        <begin position="336"/>
        <end position="355"/>
    </location>
</feature>
<keyword evidence="4" id="KW-0472">Membrane</keyword>
<sequence>MKINKSQKKFIKANYKYLTAKEPAEKTGLTEKEINDHFKKEGMREKLAALDVGNIFKPTSISEIRDFLIENFGTILLLTITTFLVFANSLLGQFVSDDIGGYRDHPSVREPILSPNNFYSQMIFYRIMFRIFNLDPVPLHLSSLLIHIAAVILTFILISAIFGKRIGVISSLLFATHPVNSEAVAWISSLNYLINGAVFGITSLLYILYRNSLNKKYLLFSLGFFSFSVFFTTIPWIITIPPLLLIIDQFFLEKKFSFKKVLTISLFVIPIALFWVLKAGWISDRVIQVKSSRENPYSNTPYIAGAAYTVEKSLELLVFPRDLTLYHEGEIIEKTYLYFMYFVTGSLLFLSVILVRKGRKVSGLILFFIVSLGPALSPIHVAWYAAERYIYIGSIAFTALLAMIFLKLEEISGRRNTALILTGILVFAYSVRTIMRNAEWQTPKKLWLATDRVSPRSPKVHNNLGDIYSQEGNLQKSAEEFSKAILLSPEYTDAIHNLGVTYIKAQRYDLAKQALLRVVQIDPYMAPAWVKLGALEFGEGNNDKAIEYFENALKADPNNQDAKKLLERILTPKLQ</sequence>
<reference evidence="5 6" key="1">
    <citation type="journal article" date="2016" name="Nat. Commun.">
        <title>Thousands of microbial genomes shed light on interconnected biogeochemical processes in an aquifer system.</title>
        <authorList>
            <person name="Anantharaman K."/>
            <person name="Brown C.T."/>
            <person name="Hug L.A."/>
            <person name="Sharon I."/>
            <person name="Castelle C.J."/>
            <person name="Probst A.J."/>
            <person name="Thomas B.C."/>
            <person name="Singh A."/>
            <person name="Wilkins M.J."/>
            <person name="Karaoz U."/>
            <person name="Brodie E.L."/>
            <person name="Williams K.H."/>
            <person name="Hubbard S.S."/>
            <person name="Banfield J.F."/>
        </authorList>
    </citation>
    <scope>NUCLEOTIDE SEQUENCE [LARGE SCALE GENOMIC DNA]</scope>
</reference>
<dbReference type="AlphaFoldDB" id="A0A1F4VD53"/>
<evidence type="ECO:0000313" key="6">
    <source>
        <dbReference type="Proteomes" id="UP000176504"/>
    </source>
</evidence>
<gene>
    <name evidence="5" type="ORF">A3A78_04480</name>
</gene>
<dbReference type="InterPro" id="IPR019734">
    <property type="entry name" value="TPR_rpt"/>
</dbReference>
<feature type="repeat" description="TPR" evidence="3">
    <location>
        <begin position="492"/>
        <end position="525"/>
    </location>
</feature>
<keyword evidence="1" id="KW-0677">Repeat</keyword>
<proteinExistence type="predicted"/>
<feature type="transmembrane region" description="Helical" evidence="4">
    <location>
        <begin position="183"/>
        <end position="209"/>
    </location>
</feature>
<feature type="transmembrane region" description="Helical" evidence="4">
    <location>
        <begin position="144"/>
        <end position="162"/>
    </location>
</feature>
<dbReference type="PROSITE" id="PS50293">
    <property type="entry name" value="TPR_REGION"/>
    <property type="match status" value="1"/>
</dbReference>
<feature type="repeat" description="TPR" evidence="3">
    <location>
        <begin position="458"/>
        <end position="491"/>
    </location>
</feature>
<dbReference type="Pfam" id="PF14559">
    <property type="entry name" value="TPR_19"/>
    <property type="match status" value="1"/>
</dbReference>
<dbReference type="InterPro" id="IPR052346">
    <property type="entry name" value="O-mannosyl-transferase_TMTC"/>
</dbReference>
<dbReference type="Gene3D" id="1.25.40.10">
    <property type="entry name" value="Tetratricopeptide repeat domain"/>
    <property type="match status" value="1"/>
</dbReference>
<feature type="transmembrane region" description="Helical" evidence="4">
    <location>
        <begin position="418"/>
        <end position="435"/>
    </location>
</feature>
<dbReference type="Proteomes" id="UP000176504">
    <property type="component" value="Unassembled WGS sequence"/>
</dbReference>